<dbReference type="GO" id="GO:0043386">
    <property type="term" value="P:mycotoxin biosynthetic process"/>
    <property type="evidence" value="ECO:0007669"/>
    <property type="project" value="InterPro"/>
</dbReference>
<keyword evidence="3" id="KW-0812">Transmembrane</keyword>
<comment type="similarity">
    <text evidence="2">Belongs to the ustYa family.</text>
</comment>
<reference evidence="4 5" key="1">
    <citation type="submission" date="2018-05" db="EMBL/GenBank/DDBJ databases">
        <title>Draft genome sequence of Scytalidium lignicola DSM 105466, a ubiquitous saprotrophic fungus.</title>
        <authorList>
            <person name="Buettner E."/>
            <person name="Gebauer A.M."/>
            <person name="Hofrichter M."/>
            <person name="Liers C."/>
            <person name="Kellner H."/>
        </authorList>
    </citation>
    <scope>NUCLEOTIDE SEQUENCE [LARGE SCALE GENOMIC DNA]</scope>
    <source>
        <strain evidence="4 5">DSM 105466</strain>
    </source>
</reference>
<protein>
    <recommendedName>
        <fullName evidence="6">Tat pathway signal sequence</fullName>
    </recommendedName>
</protein>
<evidence type="ECO:0000256" key="2">
    <source>
        <dbReference type="ARBA" id="ARBA00035112"/>
    </source>
</evidence>
<evidence type="ECO:0008006" key="6">
    <source>
        <dbReference type="Google" id="ProtNLM"/>
    </source>
</evidence>
<name>A0A3E2HCL5_SCYLI</name>
<dbReference type="PANTHER" id="PTHR33365:SF4">
    <property type="entry name" value="CYCLOCHLOROTINE BIOSYNTHESIS PROTEIN O"/>
    <property type="match status" value="1"/>
</dbReference>
<comment type="pathway">
    <text evidence="1">Mycotoxin biosynthesis.</text>
</comment>
<feature type="transmembrane region" description="Helical" evidence="3">
    <location>
        <begin position="39"/>
        <end position="61"/>
    </location>
</feature>
<evidence type="ECO:0000313" key="4">
    <source>
        <dbReference type="EMBL" id="RFU31169.1"/>
    </source>
</evidence>
<keyword evidence="3" id="KW-1133">Transmembrane helix</keyword>
<dbReference type="STRING" id="5539.A0A3E2HCL5"/>
<gene>
    <name evidence="4" type="ORF">B7463_g5187</name>
</gene>
<keyword evidence="3" id="KW-0472">Membrane</keyword>
<proteinExistence type="inferred from homology"/>
<dbReference type="PANTHER" id="PTHR33365">
    <property type="entry name" value="YALI0B05434P"/>
    <property type="match status" value="1"/>
</dbReference>
<comment type="caution">
    <text evidence="4">The sequence shown here is derived from an EMBL/GenBank/DDBJ whole genome shotgun (WGS) entry which is preliminary data.</text>
</comment>
<dbReference type="InterPro" id="IPR021765">
    <property type="entry name" value="UstYa-like"/>
</dbReference>
<dbReference type="AlphaFoldDB" id="A0A3E2HCL5"/>
<keyword evidence="5" id="KW-1185">Reference proteome</keyword>
<dbReference type="OMA" id="DMFHTLH"/>
<evidence type="ECO:0000313" key="5">
    <source>
        <dbReference type="Proteomes" id="UP000258309"/>
    </source>
</evidence>
<feature type="non-terminal residue" evidence="4">
    <location>
        <position position="1"/>
    </location>
</feature>
<dbReference type="Pfam" id="PF11807">
    <property type="entry name" value="UstYa"/>
    <property type="match status" value="1"/>
</dbReference>
<dbReference type="Proteomes" id="UP000258309">
    <property type="component" value="Unassembled WGS sequence"/>
</dbReference>
<evidence type="ECO:0000256" key="3">
    <source>
        <dbReference type="SAM" id="Phobius"/>
    </source>
</evidence>
<evidence type="ECO:0000256" key="1">
    <source>
        <dbReference type="ARBA" id="ARBA00004685"/>
    </source>
</evidence>
<accession>A0A3E2HCL5</accession>
<sequence length="281" mass="32478">MKESCESANSGSSAEEDVPFLDRENLPEPYAAKQNKWRLYAIFSAILCLTSIASFLAGFYISRPRAPLGTYETAFKSDFALPFRSTLREVQFTGAPRFYDNGTTYKPELDKNVPWPENETYFGPPSNEIDNAWKKLWEPWGFSISEEEAKATWGDRYVEYYDAVAGGYTAGLDIFHTLHCVDFVRRAFYPERYPFTPLHGPLHLEHCIDIIRQSIICYGSTTLIPTKYYRGIGHNYIDSNQVHTCRDIRELRNWVNERQKGGKYYVPRKPITYEHETGTVL</sequence>
<organism evidence="4 5">
    <name type="scientific">Scytalidium lignicola</name>
    <name type="common">Hyphomycete</name>
    <dbReference type="NCBI Taxonomy" id="5539"/>
    <lineage>
        <taxon>Eukaryota</taxon>
        <taxon>Fungi</taxon>
        <taxon>Dikarya</taxon>
        <taxon>Ascomycota</taxon>
        <taxon>Pezizomycotina</taxon>
        <taxon>Leotiomycetes</taxon>
        <taxon>Leotiomycetes incertae sedis</taxon>
        <taxon>Scytalidium</taxon>
    </lineage>
</organism>
<dbReference type="EMBL" id="NCSJ02000082">
    <property type="protein sequence ID" value="RFU31169.1"/>
    <property type="molecule type" value="Genomic_DNA"/>
</dbReference>
<feature type="non-terminal residue" evidence="4">
    <location>
        <position position="281"/>
    </location>
</feature>
<dbReference type="OrthoDB" id="3687641at2759"/>